<dbReference type="SUPFAM" id="SSF56935">
    <property type="entry name" value="Porins"/>
    <property type="match status" value="1"/>
</dbReference>
<feature type="chain" id="PRO_5017813390" evidence="5">
    <location>
        <begin position="30"/>
        <end position="1013"/>
    </location>
</feature>
<evidence type="ECO:0000256" key="1">
    <source>
        <dbReference type="ARBA" id="ARBA00004442"/>
    </source>
</evidence>
<sequence>MAYKKFNKSKLASSLSLILGASMVTPALAAESESTENVEVIEVRGIRSSLVKAMDIKRSSKGVVEAINAEDIGKFPDSNLAESLQRISGVAIDRDNGEGSRVSVRGFGPDRNLVLLNGRQMPTSTGDRSFDFANIASEMISGVEVYKTSDATIATGGIGATINVQTLRPLNNPGRTATISGKLLDDTSAEDGDITPELSGMYSETFADDTFGISIAGSYSERESGNQRAEVGTGWRTFPARINQAFPDPNAAWGGVPYENQINRPDPNSNDVYSVPQTTIYRFEEQQRERINGQLVLQYAPTDNFTATLDVTHMSNEIDVQFNDISAWYTFAPSENVWTDGPAAAPLFYSEDYEANGIGNQDLSMAVSNSGTKAESTSIGLNFKWQVNENLTLELDHHSSDAEETPNSPYGSSNSLSTAGFVRRAAATDFTGDLPILAVRGSRGVTKADMLVTGSFFRNEDNRAEIDQTQLKGTYELDEYGSIDFGVSLIKAEKHNRAVQVQRNDWGGVGAAGDLTNIAGDITGVQDKFDDVSGGNFEDHPDGPDGFEIVDSIINWDFEALRAFAATNYTPAELSGIIGDCGNLFCASTDYSADTDRFVEEEIVSYYVQWSYENEIGDMPYDLHIGLRYEETEIDSTSVVPDYTGAIARWEGDTEIVFEDQGVRSAFSKSGKYDHLLPNINFNLEITDDIKVRAAYSETIGRAGYEDLQGGTTVGTQFNRGGASGNSGNPDLEPLESTNYDLSFEWYYSESSYAAIGWFKKDVTNWIDKTSIRQELFSIRNPVNGPKYNAALAAVGGDAGQQRQWIFDNFGDRPEVFMEDGKIIIEGVAEDNLLEFLVTIPDNSDIENKFDGFEFALQHVFGDSGFGFFANYTLVDAGDDFNNQVIAATEVYDNEAIIGDTNDDVQTGISDTANFVLFYENHGISARLAYNWRDDYLEKVGDDTGANPTFVEAYDQLDFNISYDTPWVEGLSIFFEGINITDEYRRKHGRNSHQVLNVTQQGARYSLGVRYNF</sequence>
<dbReference type="InterPro" id="IPR012910">
    <property type="entry name" value="Plug_dom"/>
</dbReference>
<dbReference type="InterPro" id="IPR000531">
    <property type="entry name" value="Beta-barrel_TonB"/>
</dbReference>
<keyword evidence="4" id="KW-0798">TonB box</keyword>
<dbReference type="Gene3D" id="2.40.170.20">
    <property type="entry name" value="TonB-dependent receptor, beta-barrel domain"/>
    <property type="match status" value="1"/>
</dbReference>
<feature type="domain" description="TonB-dependent receptor-like beta-barrel" evidence="6">
    <location>
        <begin position="453"/>
        <end position="980"/>
    </location>
</feature>
<dbReference type="InterPro" id="IPR037066">
    <property type="entry name" value="Plug_dom_sf"/>
</dbReference>
<dbReference type="Gene3D" id="2.170.130.10">
    <property type="entry name" value="TonB-dependent receptor, plug domain"/>
    <property type="match status" value="1"/>
</dbReference>
<proteinExistence type="inferred from homology"/>
<name>A0A3E0TRR5_9GAMM</name>
<organism evidence="8 9">
    <name type="scientific">Thalassotalea euphylliae</name>
    <dbReference type="NCBI Taxonomy" id="1655234"/>
    <lineage>
        <taxon>Bacteria</taxon>
        <taxon>Pseudomonadati</taxon>
        <taxon>Pseudomonadota</taxon>
        <taxon>Gammaproteobacteria</taxon>
        <taxon>Alteromonadales</taxon>
        <taxon>Colwelliaceae</taxon>
        <taxon>Thalassotalea</taxon>
    </lineage>
</organism>
<accession>A0A3E0TRR5</accession>
<evidence type="ECO:0000313" key="9">
    <source>
        <dbReference type="Proteomes" id="UP000256478"/>
    </source>
</evidence>
<dbReference type="Proteomes" id="UP000256478">
    <property type="component" value="Unassembled WGS sequence"/>
</dbReference>
<dbReference type="PANTHER" id="PTHR40980:SF3">
    <property type="entry name" value="TONB-DEPENDENT RECEPTOR-LIKE BETA-BARREL DOMAIN-CONTAINING PROTEIN"/>
    <property type="match status" value="1"/>
</dbReference>
<keyword evidence="2 4" id="KW-0472">Membrane</keyword>
<evidence type="ECO:0000259" key="6">
    <source>
        <dbReference type="Pfam" id="PF00593"/>
    </source>
</evidence>
<evidence type="ECO:0000256" key="5">
    <source>
        <dbReference type="SAM" id="SignalP"/>
    </source>
</evidence>
<dbReference type="EMBL" id="QUOU01000001">
    <property type="protein sequence ID" value="REL27027.1"/>
    <property type="molecule type" value="Genomic_DNA"/>
</dbReference>
<keyword evidence="8" id="KW-0675">Receptor</keyword>
<dbReference type="NCBIfam" id="TIGR01782">
    <property type="entry name" value="TonB-Xanth-Caul"/>
    <property type="match status" value="1"/>
</dbReference>
<comment type="subcellular location">
    <subcellularLocation>
        <location evidence="1 4">Cell outer membrane</location>
    </subcellularLocation>
</comment>
<dbReference type="InterPro" id="IPR036942">
    <property type="entry name" value="Beta-barrel_TonB_sf"/>
</dbReference>
<evidence type="ECO:0000256" key="4">
    <source>
        <dbReference type="RuleBase" id="RU003357"/>
    </source>
</evidence>
<dbReference type="OrthoDB" id="8727862at2"/>
<keyword evidence="5" id="KW-0732">Signal</keyword>
<dbReference type="InterPro" id="IPR010104">
    <property type="entry name" value="TonB_rcpt_bac"/>
</dbReference>
<feature type="domain" description="TonB-dependent receptor plug" evidence="7">
    <location>
        <begin position="57"/>
        <end position="159"/>
    </location>
</feature>
<reference evidence="8 9" key="1">
    <citation type="submission" date="2018-08" db="EMBL/GenBank/DDBJ databases">
        <title>Thalassotalea euphylliae genome.</title>
        <authorList>
            <person name="Summers S."/>
            <person name="Rice S.A."/>
            <person name="Freckelton M.L."/>
            <person name="Nedved B.T."/>
            <person name="Hadfield M.G."/>
        </authorList>
    </citation>
    <scope>NUCLEOTIDE SEQUENCE [LARGE SCALE GENOMIC DNA]</scope>
    <source>
        <strain evidence="8 9">H1</strain>
    </source>
</reference>
<protein>
    <submittedName>
        <fullName evidence="8">TonB-dependent receptor</fullName>
    </submittedName>
</protein>
<dbReference type="GO" id="GO:0009279">
    <property type="term" value="C:cell outer membrane"/>
    <property type="evidence" value="ECO:0007669"/>
    <property type="project" value="UniProtKB-SubCell"/>
</dbReference>
<dbReference type="RefSeq" id="WP_116008128.1">
    <property type="nucleotide sequence ID" value="NZ_QUOU01000001.1"/>
</dbReference>
<evidence type="ECO:0000256" key="2">
    <source>
        <dbReference type="ARBA" id="ARBA00023136"/>
    </source>
</evidence>
<keyword evidence="3" id="KW-0998">Cell outer membrane</keyword>
<feature type="signal peptide" evidence="5">
    <location>
        <begin position="1"/>
        <end position="29"/>
    </location>
</feature>
<evidence type="ECO:0000313" key="8">
    <source>
        <dbReference type="EMBL" id="REL27027.1"/>
    </source>
</evidence>
<comment type="caution">
    <text evidence="8">The sequence shown here is derived from an EMBL/GenBank/DDBJ whole genome shotgun (WGS) entry which is preliminary data.</text>
</comment>
<comment type="similarity">
    <text evidence="4">Belongs to the TonB-dependent receptor family.</text>
</comment>
<gene>
    <name evidence="8" type="ORF">DXX93_10950</name>
</gene>
<dbReference type="PANTHER" id="PTHR40980">
    <property type="entry name" value="PLUG DOMAIN-CONTAINING PROTEIN"/>
    <property type="match status" value="1"/>
</dbReference>
<evidence type="ECO:0000256" key="3">
    <source>
        <dbReference type="ARBA" id="ARBA00023237"/>
    </source>
</evidence>
<dbReference type="Pfam" id="PF00593">
    <property type="entry name" value="TonB_dep_Rec_b-barrel"/>
    <property type="match status" value="1"/>
</dbReference>
<evidence type="ECO:0000259" key="7">
    <source>
        <dbReference type="Pfam" id="PF07715"/>
    </source>
</evidence>
<dbReference type="Pfam" id="PF07715">
    <property type="entry name" value="Plug"/>
    <property type="match status" value="1"/>
</dbReference>
<dbReference type="AlphaFoldDB" id="A0A3E0TRR5"/>